<evidence type="ECO:0000313" key="1">
    <source>
        <dbReference type="EMBL" id="AKJ32139.1"/>
    </source>
</evidence>
<name>A0A0G3BRT4_9BURK</name>
<sequence>MPVLRGFVERLEVGRAGRAVAAVLHDDGTRADYRLSDLAVNSVRAGEAAAQLALLRDALSRAEPIEIDYAQEAPQGPRDLERVTRITRDALLSSESTEAVPVHVVGVALFAHNQAGATAELSDTAAVTVLDAEGHVRQYLLELQIPERCVGQALLDQLCTAQHRGTPVVLHVAARELRIVGLEVGGAEATADVGSSTEVLDGFVEHIVCAPGLTAIGNSALVGFTTAPAFSGVGHTAALQSFTPRLRRFLVVTGSQEYGLFVAALRDKLRMRVLAGSVVQPADAAPRAQTAADAVEESLPTADHADGPVRMVCAAQLLAPLASMSRPVWLQVCRQSLDDGPEPAQCHDGLPADDAEVSTTAPTTAPRTAQWTGLACFNPGVYRFQFELPVTFEVNVDGRPLRLHPGDRGGLHFAHARLDGEHEVRVQLHQWTSQHRFRLDVYRIR</sequence>
<reference evidence="1 2" key="1">
    <citation type="submission" date="2015-05" db="EMBL/GenBank/DDBJ databases">
        <authorList>
            <person name="Tang B."/>
            <person name="Yu Y."/>
        </authorList>
    </citation>
    <scope>NUCLEOTIDE SEQUENCE [LARGE SCALE GENOMIC DNA]</scope>
    <source>
        <strain evidence="1 2">DSM 7029</strain>
    </source>
</reference>
<dbReference type="RefSeq" id="WP_047197114.1">
    <property type="nucleotide sequence ID" value="NZ_CP011371.1"/>
</dbReference>
<evidence type="ECO:0000313" key="2">
    <source>
        <dbReference type="Proteomes" id="UP000035352"/>
    </source>
</evidence>
<dbReference type="AlphaFoldDB" id="A0A0G3BRT4"/>
<dbReference type="Proteomes" id="UP000035352">
    <property type="component" value="Chromosome"/>
</dbReference>
<dbReference type="KEGG" id="pbh:AAW51_5448"/>
<gene>
    <name evidence="1" type="ORF">AAW51_5448</name>
</gene>
<proteinExistence type="predicted"/>
<keyword evidence="2" id="KW-1185">Reference proteome</keyword>
<protein>
    <submittedName>
        <fullName evidence="1">Uncharacterized protein</fullName>
    </submittedName>
</protein>
<accession>A0A0G3BRT4</accession>
<dbReference type="PATRIC" id="fig|413882.6.peg.5697"/>
<dbReference type="OrthoDB" id="7596169at2"/>
<dbReference type="EMBL" id="CP011371">
    <property type="protein sequence ID" value="AKJ32139.1"/>
    <property type="molecule type" value="Genomic_DNA"/>
</dbReference>
<organism evidence="1 2">
    <name type="scientific">Caldimonas brevitalea</name>
    <dbReference type="NCBI Taxonomy" id="413882"/>
    <lineage>
        <taxon>Bacteria</taxon>
        <taxon>Pseudomonadati</taxon>
        <taxon>Pseudomonadota</taxon>
        <taxon>Betaproteobacteria</taxon>
        <taxon>Burkholderiales</taxon>
        <taxon>Sphaerotilaceae</taxon>
        <taxon>Caldimonas</taxon>
    </lineage>
</organism>